<dbReference type="PANTHER" id="PTHR28573">
    <property type="entry name" value="SPINDLE AND KINETOCHORE-ASSOCIATED PROTEIN 1"/>
    <property type="match status" value="1"/>
</dbReference>
<keyword evidence="5" id="KW-1185">Reference proteome</keyword>
<dbReference type="InterPro" id="IPR009829">
    <property type="entry name" value="SKA1"/>
</dbReference>
<dbReference type="Proteomes" id="UP000053660">
    <property type="component" value="Unassembled WGS sequence"/>
</dbReference>
<protein>
    <recommendedName>
        <fullName evidence="2">SKA complex subunit 1</fullName>
    </recommendedName>
    <alternativeName>
        <fullName evidence="3">Spindle and kinetochore-associated protein 1</fullName>
    </alternativeName>
</protein>
<dbReference type="GO" id="GO:0051301">
    <property type="term" value="P:cell division"/>
    <property type="evidence" value="ECO:0007669"/>
    <property type="project" value="InterPro"/>
</dbReference>
<reference evidence="4 5" key="1">
    <citation type="submission" date="2014-03" db="EMBL/GenBank/DDBJ databases">
        <title>Draft genome of the hookworm Oesophagostomum dentatum.</title>
        <authorList>
            <person name="Mitreva M."/>
        </authorList>
    </citation>
    <scope>NUCLEOTIDE SEQUENCE [LARGE SCALE GENOMIC DNA]</scope>
    <source>
        <strain evidence="4 5">OD-Hann</strain>
    </source>
</reference>
<dbReference type="GO" id="GO:0008017">
    <property type="term" value="F:microtubule binding"/>
    <property type="evidence" value="ECO:0007669"/>
    <property type="project" value="InterPro"/>
</dbReference>
<accession>A0A0B1RZ49</accession>
<dbReference type="GO" id="GO:0007059">
    <property type="term" value="P:chromosome segregation"/>
    <property type="evidence" value="ECO:0007669"/>
    <property type="project" value="InterPro"/>
</dbReference>
<gene>
    <name evidence="4" type="ORF">OESDEN_24155</name>
</gene>
<evidence type="ECO:0000256" key="1">
    <source>
        <dbReference type="ARBA" id="ARBA00006836"/>
    </source>
</evidence>
<name>A0A0B1RZ49_OESDE</name>
<dbReference type="Pfam" id="PF07160">
    <property type="entry name" value="SKA1"/>
    <property type="match status" value="1"/>
</dbReference>
<sequence>MRGRMSAAELNEIVSKFNEFLSEKRRLLNAPFRKLPMKDKDQVSKWKEQETAATAGKLFCQEVDLKPMLSDRAKTLFRSAVPCLRHVHRIKEVRVKG</sequence>
<evidence type="ECO:0000313" key="5">
    <source>
        <dbReference type="Proteomes" id="UP000053660"/>
    </source>
</evidence>
<evidence type="ECO:0000256" key="3">
    <source>
        <dbReference type="ARBA" id="ARBA00047202"/>
    </source>
</evidence>
<dbReference type="Gene3D" id="1.10.10.1890">
    <property type="entry name" value="Ska1 microtubule binding domain-like"/>
    <property type="match status" value="1"/>
</dbReference>
<dbReference type="GO" id="GO:0005876">
    <property type="term" value="C:spindle microtubule"/>
    <property type="evidence" value="ECO:0007669"/>
    <property type="project" value="TreeGrafter"/>
</dbReference>
<dbReference type="GO" id="GO:0000940">
    <property type="term" value="C:outer kinetochore"/>
    <property type="evidence" value="ECO:0007669"/>
    <property type="project" value="TreeGrafter"/>
</dbReference>
<dbReference type="GO" id="GO:0031110">
    <property type="term" value="P:regulation of microtubule polymerization or depolymerization"/>
    <property type="evidence" value="ECO:0007669"/>
    <property type="project" value="TreeGrafter"/>
</dbReference>
<evidence type="ECO:0000313" key="4">
    <source>
        <dbReference type="EMBL" id="KHJ76225.1"/>
    </source>
</evidence>
<dbReference type="AlphaFoldDB" id="A0A0B1RZ49"/>
<feature type="non-terminal residue" evidence="4">
    <location>
        <position position="97"/>
    </location>
</feature>
<evidence type="ECO:0000256" key="2">
    <source>
        <dbReference type="ARBA" id="ARBA00047182"/>
    </source>
</evidence>
<organism evidence="4 5">
    <name type="scientific">Oesophagostomum dentatum</name>
    <name type="common">Nodular worm</name>
    <dbReference type="NCBI Taxonomy" id="61180"/>
    <lineage>
        <taxon>Eukaryota</taxon>
        <taxon>Metazoa</taxon>
        <taxon>Ecdysozoa</taxon>
        <taxon>Nematoda</taxon>
        <taxon>Chromadorea</taxon>
        <taxon>Rhabditida</taxon>
        <taxon>Rhabditina</taxon>
        <taxon>Rhabditomorpha</taxon>
        <taxon>Strongyloidea</taxon>
        <taxon>Strongylidae</taxon>
        <taxon>Oesophagostomum</taxon>
    </lineage>
</organism>
<comment type="similarity">
    <text evidence="1">Belongs to the SKA1 family.</text>
</comment>
<dbReference type="GO" id="GO:0072686">
    <property type="term" value="C:mitotic spindle"/>
    <property type="evidence" value="ECO:0007669"/>
    <property type="project" value="TreeGrafter"/>
</dbReference>
<dbReference type="EMBL" id="KN611967">
    <property type="protein sequence ID" value="KHJ76225.1"/>
    <property type="molecule type" value="Genomic_DNA"/>
</dbReference>
<dbReference type="GO" id="GO:0000278">
    <property type="term" value="P:mitotic cell cycle"/>
    <property type="evidence" value="ECO:0007669"/>
    <property type="project" value="TreeGrafter"/>
</dbReference>
<dbReference type="PANTHER" id="PTHR28573:SF1">
    <property type="entry name" value="SPINDLE AND KINETOCHORE-ASSOCIATED PROTEIN 1"/>
    <property type="match status" value="1"/>
</dbReference>
<proteinExistence type="inferred from homology"/>
<dbReference type="InterPro" id="IPR042031">
    <property type="entry name" value="SKA1_MBD_sf"/>
</dbReference>
<dbReference type="OrthoDB" id="5962at2759"/>